<dbReference type="Pfam" id="PF02361">
    <property type="entry name" value="CbiQ"/>
    <property type="match status" value="1"/>
</dbReference>
<dbReference type="OrthoDB" id="3730291at2"/>
<feature type="transmembrane region" description="Helical" evidence="6">
    <location>
        <begin position="23"/>
        <end position="55"/>
    </location>
</feature>
<dbReference type="KEGG" id="gfe:Gferi_22260"/>
<reference evidence="7 8" key="1">
    <citation type="submission" date="2016-09" db="EMBL/GenBank/DDBJ databases">
        <title>Genomic analysis reveals versatility of anaerobic energy metabolism of Geosporobacter ferrireducens IRF9 of phylum Firmicutes.</title>
        <authorList>
            <person name="Kim S.-J."/>
        </authorList>
    </citation>
    <scope>NUCLEOTIDE SEQUENCE [LARGE SCALE GENOMIC DNA]</scope>
    <source>
        <strain evidence="7 8">IRF9</strain>
    </source>
</reference>
<dbReference type="STRING" id="1424294.Gferi_22260"/>
<evidence type="ECO:0008006" key="9">
    <source>
        <dbReference type="Google" id="ProtNLM"/>
    </source>
</evidence>
<keyword evidence="3 6" id="KW-0812">Transmembrane</keyword>
<dbReference type="GO" id="GO:0005886">
    <property type="term" value="C:plasma membrane"/>
    <property type="evidence" value="ECO:0007669"/>
    <property type="project" value="UniProtKB-ARBA"/>
</dbReference>
<dbReference type="AlphaFoldDB" id="A0A1D8GQP5"/>
<keyword evidence="4 6" id="KW-1133">Transmembrane helix</keyword>
<keyword evidence="2" id="KW-1003">Cell membrane</keyword>
<evidence type="ECO:0000313" key="8">
    <source>
        <dbReference type="Proteomes" id="UP000095743"/>
    </source>
</evidence>
<evidence type="ECO:0000256" key="3">
    <source>
        <dbReference type="ARBA" id="ARBA00022692"/>
    </source>
</evidence>
<organism evidence="7 8">
    <name type="scientific">Geosporobacter ferrireducens</name>
    <dbReference type="NCBI Taxonomy" id="1424294"/>
    <lineage>
        <taxon>Bacteria</taxon>
        <taxon>Bacillati</taxon>
        <taxon>Bacillota</taxon>
        <taxon>Clostridia</taxon>
        <taxon>Peptostreptococcales</taxon>
        <taxon>Thermotaleaceae</taxon>
        <taxon>Geosporobacter</taxon>
    </lineage>
</organism>
<evidence type="ECO:0000256" key="5">
    <source>
        <dbReference type="ARBA" id="ARBA00023136"/>
    </source>
</evidence>
<gene>
    <name evidence="7" type="ORF">Gferi_22260</name>
</gene>
<dbReference type="CDD" id="cd16914">
    <property type="entry name" value="EcfT"/>
    <property type="match status" value="1"/>
</dbReference>
<dbReference type="PANTHER" id="PTHR34857">
    <property type="entry name" value="SLL0384 PROTEIN"/>
    <property type="match status" value="1"/>
</dbReference>
<dbReference type="PANTHER" id="PTHR34857:SF2">
    <property type="entry name" value="SLL0384 PROTEIN"/>
    <property type="match status" value="1"/>
</dbReference>
<protein>
    <recommendedName>
        <fullName evidence="9">Transporter</fullName>
    </recommendedName>
</protein>
<dbReference type="InterPro" id="IPR003339">
    <property type="entry name" value="ABC/ECF_trnsptr_transmembrane"/>
</dbReference>
<evidence type="ECO:0000256" key="1">
    <source>
        <dbReference type="ARBA" id="ARBA00004141"/>
    </source>
</evidence>
<proteinExistence type="predicted"/>
<dbReference type="Proteomes" id="UP000095743">
    <property type="component" value="Chromosome"/>
</dbReference>
<evidence type="ECO:0000313" key="7">
    <source>
        <dbReference type="EMBL" id="AOT73262.1"/>
    </source>
</evidence>
<name>A0A1D8GQP5_9FIRM</name>
<feature type="transmembrane region" description="Helical" evidence="6">
    <location>
        <begin position="217"/>
        <end position="239"/>
    </location>
</feature>
<sequence>MQRELLKSAGANTYFKLDPRTKLLLMIMINATIFGGSAVHIMLTMAAIPLFLLLASKKTKPALYCALAYTIAALSHEFLIPVTHGILNIFVVMLSGMLYRIMPGIIMGYYLVTTTTVSEFVASMERMHVSQKIIIPMSVMFRFFPTIGEEARAINDAMRMRRVSFGSGSFFKNPMAMLEYRLVPLLMSTVKIGEELSAAALTRGLGSPVKRTNICKIGFGIQDIVLSTAAVAAFIGFLLH</sequence>
<keyword evidence="5 6" id="KW-0472">Membrane</keyword>
<evidence type="ECO:0000256" key="6">
    <source>
        <dbReference type="SAM" id="Phobius"/>
    </source>
</evidence>
<accession>A0A1D8GQP5</accession>
<dbReference type="InterPro" id="IPR051611">
    <property type="entry name" value="ECF_transporter_component"/>
</dbReference>
<evidence type="ECO:0000256" key="2">
    <source>
        <dbReference type="ARBA" id="ARBA00022475"/>
    </source>
</evidence>
<feature type="transmembrane region" description="Helical" evidence="6">
    <location>
        <begin position="86"/>
        <end position="112"/>
    </location>
</feature>
<comment type="subcellular location">
    <subcellularLocation>
        <location evidence="1">Membrane</location>
        <topology evidence="1">Multi-pass membrane protein</topology>
    </subcellularLocation>
</comment>
<keyword evidence="8" id="KW-1185">Reference proteome</keyword>
<feature type="transmembrane region" description="Helical" evidence="6">
    <location>
        <begin position="62"/>
        <end position="80"/>
    </location>
</feature>
<evidence type="ECO:0000256" key="4">
    <source>
        <dbReference type="ARBA" id="ARBA00022989"/>
    </source>
</evidence>
<dbReference type="EMBL" id="CP017269">
    <property type="protein sequence ID" value="AOT73262.1"/>
    <property type="molecule type" value="Genomic_DNA"/>
</dbReference>